<dbReference type="Proteomes" id="UP000680670">
    <property type="component" value="Unassembled WGS sequence"/>
</dbReference>
<evidence type="ECO:0000313" key="1">
    <source>
        <dbReference type="EMBL" id="GIN96748.1"/>
    </source>
</evidence>
<reference evidence="1 2" key="1">
    <citation type="submission" date="2021-03" db="EMBL/GenBank/DDBJ databases">
        <title>Antimicrobial resistance genes in bacteria isolated from Japanese honey, and their potential for conferring macrolide and lincosamide resistance in the American foulbrood pathogen Paenibacillus larvae.</title>
        <authorList>
            <person name="Okamoto M."/>
            <person name="Kumagai M."/>
            <person name="Kanamori H."/>
            <person name="Takamatsu D."/>
        </authorList>
    </citation>
    <scope>NUCLEOTIDE SEQUENCE [LARGE SCALE GENOMIC DNA]</scope>
    <source>
        <strain evidence="1 2">J6TS1</strain>
    </source>
</reference>
<protein>
    <recommendedName>
        <fullName evidence="3">DUF5050 domain-containing protein</fullName>
    </recommendedName>
</protein>
<evidence type="ECO:0000313" key="2">
    <source>
        <dbReference type="Proteomes" id="UP000680670"/>
    </source>
</evidence>
<sequence>MYIIVDENEKDKIASRVTRYELIGSHIYYLNDDGDFQMYNIKDKQETEIASDVFYFTSLSDKEEVAYWVLMGSDPLFSNRLHIFFIPFFPFCHSIYRFSIQQRANHI</sequence>
<comment type="caution">
    <text evidence="1">The sequence shown here is derived from an EMBL/GenBank/DDBJ whole genome shotgun (WGS) entry which is preliminary data.</text>
</comment>
<name>A0ABQ4KXI0_SIMTE</name>
<gene>
    <name evidence="1" type="ORF">J6TS1_26180</name>
</gene>
<keyword evidence="2" id="KW-1185">Reference proteome</keyword>
<organism evidence="1 2">
    <name type="scientific">Siminovitchia terrae</name>
    <name type="common">Bacillus terrae</name>
    <dbReference type="NCBI Taxonomy" id="1914933"/>
    <lineage>
        <taxon>Bacteria</taxon>
        <taxon>Bacillati</taxon>
        <taxon>Bacillota</taxon>
        <taxon>Bacilli</taxon>
        <taxon>Bacillales</taxon>
        <taxon>Bacillaceae</taxon>
        <taxon>Siminovitchia</taxon>
    </lineage>
</organism>
<dbReference type="EMBL" id="BORJ01000006">
    <property type="protein sequence ID" value="GIN96748.1"/>
    <property type="molecule type" value="Genomic_DNA"/>
</dbReference>
<proteinExistence type="predicted"/>
<evidence type="ECO:0008006" key="3">
    <source>
        <dbReference type="Google" id="ProtNLM"/>
    </source>
</evidence>
<accession>A0ABQ4KXI0</accession>